<dbReference type="InterPro" id="IPR017850">
    <property type="entry name" value="Alkaline_phosphatase_core_sf"/>
</dbReference>
<accession>A0ABV5W7L6</accession>
<dbReference type="PANTHER" id="PTHR42693:SF53">
    <property type="entry name" value="ENDO-4-O-SULFATASE"/>
    <property type="match status" value="1"/>
</dbReference>
<evidence type="ECO:0000313" key="4">
    <source>
        <dbReference type="EMBL" id="MFB9756293.1"/>
    </source>
</evidence>
<evidence type="ECO:0000256" key="1">
    <source>
        <dbReference type="ARBA" id="ARBA00008779"/>
    </source>
</evidence>
<comment type="similarity">
    <text evidence="1">Belongs to the sulfatase family.</text>
</comment>
<dbReference type="Gene3D" id="3.40.720.10">
    <property type="entry name" value="Alkaline Phosphatase, subunit A"/>
    <property type="match status" value="1"/>
</dbReference>
<comment type="caution">
    <text evidence="4">The sequence shown here is derived from an EMBL/GenBank/DDBJ whole genome shotgun (WGS) entry which is preliminary data.</text>
</comment>
<evidence type="ECO:0000313" key="5">
    <source>
        <dbReference type="Proteomes" id="UP001589619"/>
    </source>
</evidence>
<dbReference type="Pfam" id="PF00884">
    <property type="entry name" value="Sulfatase"/>
    <property type="match status" value="1"/>
</dbReference>
<evidence type="ECO:0000259" key="3">
    <source>
        <dbReference type="Pfam" id="PF00884"/>
    </source>
</evidence>
<keyword evidence="2" id="KW-0378">Hydrolase</keyword>
<dbReference type="PANTHER" id="PTHR42693">
    <property type="entry name" value="ARYLSULFATASE FAMILY MEMBER"/>
    <property type="match status" value="1"/>
</dbReference>
<keyword evidence="5" id="KW-1185">Reference proteome</keyword>
<protein>
    <submittedName>
        <fullName evidence="4">Sulfatase-like hydrolase/transferase</fullName>
    </submittedName>
</protein>
<dbReference type="InterPro" id="IPR050738">
    <property type="entry name" value="Sulfatase"/>
</dbReference>
<reference evidence="4 5" key="1">
    <citation type="submission" date="2024-09" db="EMBL/GenBank/DDBJ databases">
        <authorList>
            <person name="Sun Q."/>
            <person name="Mori K."/>
        </authorList>
    </citation>
    <scope>NUCLEOTIDE SEQUENCE [LARGE SCALE GENOMIC DNA]</scope>
    <source>
        <strain evidence="4 5">JCM 12520</strain>
    </source>
</reference>
<feature type="domain" description="Sulfatase N-terminal" evidence="3">
    <location>
        <begin position="4"/>
        <end position="343"/>
    </location>
</feature>
<proteinExistence type="inferred from homology"/>
<sequence length="460" mass="53483">MKKPNVLLIVSDQLRYDCIGYSRKYPVRTPNIDRLAGDGVWFSNAYTHIPLCCPARQSLLNGRRPETFGSLWNYDLGPPIPALNPNSYSWPREMQRSGYATAYLGKWHVHPTFDPTHYGYEEYVSLQDYKLFRDERYGATGYRNGFFGETEPVPVEDARTHWMADQTIELMKRYERNPAVPWHIRLDFDEPHLPCRPSEPFASCYDPDEVPKWDNFDDSFTNKPYIQKQQLFNWGVENYEWPDWSPTVALYYAFISQMDDAIGKIVDYLDRSEMGQETLIIFTADHGDMCGAHRMMDKHCVMYQDVVHVPLIIRGKGVTPGQVREEMVYNLLDLPPTLSEWTGFAPGDFQGQSLVQLCRGSAQEWRKEIVSTYNGQQFGLFIQRMITDGHWKLVWKPTDVDELYDLQNDPAELNNLIGNTELKGVVALLRNRLYEILMQEGDTMVANPWMKRQLQKGIKQ</sequence>
<dbReference type="RefSeq" id="WP_344917323.1">
    <property type="nucleotide sequence ID" value="NZ_BAAAYO010000021.1"/>
</dbReference>
<gene>
    <name evidence="4" type="ORF">ACFFNY_32345</name>
</gene>
<dbReference type="InterPro" id="IPR000917">
    <property type="entry name" value="Sulfatase_N"/>
</dbReference>
<name>A0ABV5W7L6_9BACL</name>
<organism evidence="4 5">
    <name type="scientific">Paenibacillus hodogayensis</name>
    <dbReference type="NCBI Taxonomy" id="279208"/>
    <lineage>
        <taxon>Bacteria</taxon>
        <taxon>Bacillati</taxon>
        <taxon>Bacillota</taxon>
        <taxon>Bacilli</taxon>
        <taxon>Bacillales</taxon>
        <taxon>Paenibacillaceae</taxon>
        <taxon>Paenibacillus</taxon>
    </lineage>
</organism>
<dbReference type="EMBL" id="JBHMAG010000022">
    <property type="protein sequence ID" value="MFB9756293.1"/>
    <property type="molecule type" value="Genomic_DNA"/>
</dbReference>
<dbReference type="Proteomes" id="UP001589619">
    <property type="component" value="Unassembled WGS sequence"/>
</dbReference>
<dbReference type="CDD" id="cd16033">
    <property type="entry name" value="sulfatase_like"/>
    <property type="match status" value="1"/>
</dbReference>
<dbReference type="SUPFAM" id="SSF53649">
    <property type="entry name" value="Alkaline phosphatase-like"/>
    <property type="match status" value="1"/>
</dbReference>
<evidence type="ECO:0000256" key="2">
    <source>
        <dbReference type="ARBA" id="ARBA00022801"/>
    </source>
</evidence>